<organism evidence="1 2">
    <name type="scientific">Catharanthus roseus</name>
    <name type="common">Madagascar periwinkle</name>
    <name type="synonym">Vinca rosea</name>
    <dbReference type="NCBI Taxonomy" id="4058"/>
    <lineage>
        <taxon>Eukaryota</taxon>
        <taxon>Viridiplantae</taxon>
        <taxon>Streptophyta</taxon>
        <taxon>Embryophyta</taxon>
        <taxon>Tracheophyta</taxon>
        <taxon>Spermatophyta</taxon>
        <taxon>Magnoliopsida</taxon>
        <taxon>eudicotyledons</taxon>
        <taxon>Gunneridae</taxon>
        <taxon>Pentapetalae</taxon>
        <taxon>asterids</taxon>
        <taxon>lamiids</taxon>
        <taxon>Gentianales</taxon>
        <taxon>Apocynaceae</taxon>
        <taxon>Rauvolfioideae</taxon>
        <taxon>Vinceae</taxon>
        <taxon>Catharanthinae</taxon>
        <taxon>Catharanthus</taxon>
    </lineage>
</organism>
<comment type="caution">
    <text evidence="1">The sequence shown here is derived from an EMBL/GenBank/DDBJ whole genome shotgun (WGS) entry which is preliminary data.</text>
</comment>
<accession>A0ACC0BZJ8</accession>
<evidence type="ECO:0000313" key="2">
    <source>
        <dbReference type="Proteomes" id="UP001060085"/>
    </source>
</evidence>
<dbReference type="Proteomes" id="UP001060085">
    <property type="component" value="Linkage Group LG02"/>
</dbReference>
<dbReference type="EMBL" id="CM044702">
    <property type="protein sequence ID" value="KAI5678060.1"/>
    <property type="molecule type" value="Genomic_DNA"/>
</dbReference>
<reference evidence="2" key="1">
    <citation type="journal article" date="2023" name="Nat. Plants">
        <title>Single-cell RNA sequencing provides a high-resolution roadmap for understanding the multicellular compartmentation of specialized metabolism.</title>
        <authorList>
            <person name="Sun S."/>
            <person name="Shen X."/>
            <person name="Li Y."/>
            <person name="Li Y."/>
            <person name="Wang S."/>
            <person name="Li R."/>
            <person name="Zhang H."/>
            <person name="Shen G."/>
            <person name="Guo B."/>
            <person name="Wei J."/>
            <person name="Xu J."/>
            <person name="St-Pierre B."/>
            <person name="Chen S."/>
            <person name="Sun C."/>
        </authorList>
    </citation>
    <scope>NUCLEOTIDE SEQUENCE [LARGE SCALE GENOMIC DNA]</scope>
</reference>
<sequence length="319" mass="36191">MKYLISHLGPQLPCEFCGDGLGRGLDFIPNGEDRLGTNFNHRRLLKIEINFILKHGDGLGMRTKLGGNPQFSSLIKNWWKYYKGTCYPKPRGVAFRSLKNQTWAAPPPSQFKEIGPKKLQFMAITKDDTHHTDDYGDIPLHQEVNLRGTERIVVVTSNTMSDFPFILQHKIFIMSLFGIKAPSASANTPLQPQETIQAYIERFNKEAMKVPSLSDRKHIQAYNHGLRSLSITKVLATKRLLSVNELLNVVHEFIKGEINVQSTQDHLESRLGEIKENGRVRAQPESLSESRHIGASTTPELLRKTCMHDDRLNEQSPEP</sequence>
<protein>
    <submittedName>
        <fullName evidence="1">Uncharacterized protein</fullName>
    </submittedName>
</protein>
<keyword evidence="2" id="KW-1185">Reference proteome</keyword>
<name>A0ACC0BZJ8_CATRO</name>
<evidence type="ECO:0000313" key="1">
    <source>
        <dbReference type="EMBL" id="KAI5678060.1"/>
    </source>
</evidence>
<gene>
    <name evidence="1" type="ORF">M9H77_09010</name>
</gene>
<proteinExistence type="predicted"/>